<dbReference type="Pfam" id="PF02817">
    <property type="entry name" value="E3_binding"/>
    <property type="match status" value="1"/>
</dbReference>
<evidence type="ECO:0000256" key="11">
    <source>
        <dbReference type="RuleBase" id="RU361138"/>
    </source>
</evidence>
<dbReference type="InterPro" id="IPR001078">
    <property type="entry name" value="2-oxoacid_DH_actylTfrase"/>
</dbReference>
<dbReference type="GO" id="GO:0005829">
    <property type="term" value="C:cytosol"/>
    <property type="evidence" value="ECO:0007669"/>
    <property type="project" value="TreeGrafter"/>
</dbReference>
<dbReference type="InterPro" id="IPR036625">
    <property type="entry name" value="E3-bd_dom_sf"/>
</dbReference>
<evidence type="ECO:0000256" key="1">
    <source>
        <dbReference type="ARBA" id="ARBA00004052"/>
    </source>
</evidence>
<dbReference type="GO" id="GO:0045252">
    <property type="term" value="C:oxoglutarate dehydrogenase complex"/>
    <property type="evidence" value="ECO:0007669"/>
    <property type="project" value="UniProtKB-UniRule"/>
</dbReference>
<dbReference type="InterPro" id="IPR004167">
    <property type="entry name" value="PSBD"/>
</dbReference>
<dbReference type="GO" id="GO:0006099">
    <property type="term" value="P:tricarboxylic acid cycle"/>
    <property type="evidence" value="ECO:0007669"/>
    <property type="project" value="UniProtKB-UniRule"/>
</dbReference>
<dbReference type="PANTHER" id="PTHR43416">
    <property type="entry name" value="DIHYDROLIPOYLLYSINE-RESIDUE SUCCINYLTRANSFERASE COMPONENT OF 2-OXOGLUTARATE DEHYDROGENASE COMPLEX, MITOCHONDRIAL-RELATED"/>
    <property type="match status" value="1"/>
</dbReference>
<dbReference type="SUPFAM" id="SSF47005">
    <property type="entry name" value="Peripheral subunit-binding domain of 2-oxo acid dehydrogenase complex"/>
    <property type="match status" value="1"/>
</dbReference>
<feature type="compositionally biased region" description="Basic and acidic residues" evidence="12">
    <location>
        <begin position="78"/>
        <end position="114"/>
    </location>
</feature>
<dbReference type="GO" id="GO:0033512">
    <property type="term" value="P:L-lysine catabolic process to acetyl-CoA via saccharopine"/>
    <property type="evidence" value="ECO:0007669"/>
    <property type="project" value="UniProtKB-UniRule"/>
</dbReference>
<evidence type="ECO:0000313" key="15">
    <source>
        <dbReference type="EMBL" id="RIV35363.1"/>
    </source>
</evidence>
<dbReference type="PROSITE" id="PS50968">
    <property type="entry name" value="BIOTINYL_LIPOYL"/>
    <property type="match status" value="1"/>
</dbReference>
<dbReference type="SUPFAM" id="SSF52777">
    <property type="entry name" value="CoA-dependent acyltransferases"/>
    <property type="match status" value="1"/>
</dbReference>
<name>A0A3A1N8W5_9FLAO</name>
<comment type="similarity">
    <text evidence="3 11">Belongs to the 2-oxoacid dehydrogenase family.</text>
</comment>
<dbReference type="NCBIfam" id="NF004309">
    <property type="entry name" value="PRK05704.1"/>
    <property type="match status" value="1"/>
</dbReference>
<dbReference type="InterPro" id="IPR000089">
    <property type="entry name" value="Biotin_lipoyl"/>
</dbReference>
<gene>
    <name evidence="15" type="ORF">D2V08_08415</name>
</gene>
<comment type="catalytic activity">
    <reaction evidence="10 11">
        <text>N(6)-[(R)-dihydrolipoyl]-L-lysyl-[protein] + succinyl-CoA = N(6)-[(R)-S(8)-succinyldihydrolipoyl]-L-lysyl-[protein] + CoA</text>
        <dbReference type="Rhea" id="RHEA:15213"/>
        <dbReference type="Rhea" id="RHEA-COMP:10475"/>
        <dbReference type="Rhea" id="RHEA-COMP:20092"/>
        <dbReference type="ChEBI" id="CHEBI:57287"/>
        <dbReference type="ChEBI" id="CHEBI:57292"/>
        <dbReference type="ChEBI" id="CHEBI:83100"/>
        <dbReference type="ChEBI" id="CHEBI:83120"/>
        <dbReference type="EC" id="2.3.1.61"/>
    </reaction>
</comment>
<reference evidence="15 16" key="1">
    <citation type="submission" date="2018-08" db="EMBL/GenBank/DDBJ databases">
        <title>Proposal of Muricauda 72 sp.nov. and Muricauda NH166 sp.nov., isolated from seawater.</title>
        <authorList>
            <person name="Cheng H."/>
            <person name="Wu Y.-H."/>
            <person name="Guo L.-L."/>
            <person name="Xu X.-W."/>
        </authorList>
    </citation>
    <scope>NUCLEOTIDE SEQUENCE [LARGE SCALE GENOMIC DNA]</scope>
    <source>
        <strain evidence="15 16">KCTC 22173</strain>
    </source>
</reference>
<feature type="domain" description="Lipoyl-binding" evidence="13">
    <location>
        <begin position="2"/>
        <end position="76"/>
    </location>
</feature>
<keyword evidence="9 11" id="KW-0012">Acyltransferase</keyword>
<sequence>MVLEMKVPSPGESITEVEIAEWLVEDGDYVEKDQAIAEVDSDKATLELPAEESGIITLKAEVGDAVAVGEVVCLIDTSAEKPEGSPDASDKKEETKKEEPKKEAPKKEEPKKETYASGTPSPAAKKILDEKGVSASSVSGSGRDGRITKDDAVKAVPSMGTPTGGNRGESRSKLSMLRRKVAERLVAAKNETAMLTTFNEVDMSAIFELRKQYKEEFKEKHGVSLGFMSFFTKAVIRALQMYPAVNSMIDGKEMITYEFCDISIAVSGPKGLMVPVIRNAENLTFRGIESEVKRLAIRAREGEITVDEMTGGTFTITNGGVFGSMLSTPIINPPQSAILGMHNIVERAIVRDGAIAIAPVMYVALSYDHRIIDGKESVGFLVAIKEALESPEEFLMDENVKKALEL</sequence>
<dbReference type="InterPro" id="IPR050537">
    <property type="entry name" value="2-oxoacid_dehydrogenase"/>
</dbReference>
<evidence type="ECO:0000256" key="6">
    <source>
        <dbReference type="ARBA" id="ARBA00022532"/>
    </source>
</evidence>
<evidence type="ECO:0000256" key="8">
    <source>
        <dbReference type="ARBA" id="ARBA00022823"/>
    </source>
</evidence>
<dbReference type="Pfam" id="PF00198">
    <property type="entry name" value="2-oxoacid_dh"/>
    <property type="match status" value="1"/>
</dbReference>
<keyword evidence="6 11" id="KW-0816">Tricarboxylic acid cycle</keyword>
<dbReference type="Proteomes" id="UP000266067">
    <property type="component" value="Unassembled WGS sequence"/>
</dbReference>
<evidence type="ECO:0000259" key="14">
    <source>
        <dbReference type="PROSITE" id="PS51826"/>
    </source>
</evidence>
<dbReference type="Gene3D" id="2.40.50.100">
    <property type="match status" value="1"/>
</dbReference>
<evidence type="ECO:0000259" key="13">
    <source>
        <dbReference type="PROSITE" id="PS50968"/>
    </source>
</evidence>
<evidence type="ECO:0000256" key="9">
    <source>
        <dbReference type="ARBA" id="ARBA00023315"/>
    </source>
</evidence>
<dbReference type="InterPro" id="IPR006255">
    <property type="entry name" value="SucB"/>
</dbReference>
<proteinExistence type="inferred from homology"/>
<evidence type="ECO:0000313" key="16">
    <source>
        <dbReference type="Proteomes" id="UP000266067"/>
    </source>
</evidence>
<dbReference type="Gene3D" id="3.30.559.10">
    <property type="entry name" value="Chloramphenicol acetyltransferase-like domain"/>
    <property type="match status" value="1"/>
</dbReference>
<dbReference type="AlphaFoldDB" id="A0A3A1N8W5"/>
<dbReference type="RefSeq" id="WP_119607587.1">
    <property type="nucleotide sequence ID" value="NZ_QXFH01000070.1"/>
</dbReference>
<dbReference type="Pfam" id="PF00364">
    <property type="entry name" value="Biotin_lipoyl"/>
    <property type="match status" value="1"/>
</dbReference>
<organism evidence="15 16">
    <name type="scientific">Flagellimonas lutimaris</name>
    <dbReference type="NCBI Taxonomy" id="475082"/>
    <lineage>
        <taxon>Bacteria</taxon>
        <taxon>Pseudomonadati</taxon>
        <taxon>Bacteroidota</taxon>
        <taxon>Flavobacteriia</taxon>
        <taxon>Flavobacteriales</taxon>
        <taxon>Flavobacteriaceae</taxon>
        <taxon>Flagellimonas</taxon>
    </lineage>
</organism>
<dbReference type="InterPro" id="IPR023213">
    <property type="entry name" value="CAT-like_dom_sf"/>
</dbReference>
<evidence type="ECO:0000256" key="7">
    <source>
        <dbReference type="ARBA" id="ARBA00022679"/>
    </source>
</evidence>
<dbReference type="PROSITE" id="PS51826">
    <property type="entry name" value="PSBD"/>
    <property type="match status" value="1"/>
</dbReference>
<feature type="domain" description="Peripheral subunit-binding (PSBD)" evidence="14">
    <location>
        <begin position="119"/>
        <end position="156"/>
    </location>
</feature>
<dbReference type="OrthoDB" id="9805770at2"/>
<keyword evidence="16" id="KW-1185">Reference proteome</keyword>
<comment type="pathway">
    <text evidence="2 11">Amino-acid degradation; L-lysine degradation via saccharopine pathway; glutaryl-CoA from L-lysine: step 6/6.</text>
</comment>
<dbReference type="PANTHER" id="PTHR43416:SF5">
    <property type="entry name" value="DIHYDROLIPOYLLYSINE-RESIDUE SUCCINYLTRANSFERASE COMPONENT OF 2-OXOGLUTARATE DEHYDROGENASE COMPLEX, MITOCHONDRIAL"/>
    <property type="match status" value="1"/>
</dbReference>
<dbReference type="EC" id="2.3.1.61" evidence="4 11"/>
<evidence type="ECO:0000256" key="10">
    <source>
        <dbReference type="ARBA" id="ARBA00052761"/>
    </source>
</evidence>
<dbReference type="GO" id="GO:0004149">
    <property type="term" value="F:dihydrolipoyllysine-residue succinyltransferase activity"/>
    <property type="evidence" value="ECO:0007669"/>
    <property type="project" value="UniProtKB-UniRule"/>
</dbReference>
<evidence type="ECO:0000256" key="3">
    <source>
        <dbReference type="ARBA" id="ARBA00007317"/>
    </source>
</evidence>
<dbReference type="NCBIfam" id="TIGR01347">
    <property type="entry name" value="sucB"/>
    <property type="match status" value="1"/>
</dbReference>
<dbReference type="EMBL" id="QXFH01000070">
    <property type="protein sequence ID" value="RIV35363.1"/>
    <property type="molecule type" value="Genomic_DNA"/>
</dbReference>
<dbReference type="UniPathway" id="UPA00868">
    <property type="reaction ID" value="UER00840"/>
</dbReference>
<feature type="compositionally biased region" description="Basic and acidic residues" evidence="12">
    <location>
        <begin position="143"/>
        <end position="153"/>
    </location>
</feature>
<dbReference type="CDD" id="cd06849">
    <property type="entry name" value="lipoyl_domain"/>
    <property type="match status" value="1"/>
</dbReference>
<comment type="caution">
    <text evidence="15">The sequence shown here is derived from an EMBL/GenBank/DDBJ whole genome shotgun (WGS) entry which is preliminary data.</text>
</comment>
<dbReference type="InterPro" id="IPR011053">
    <property type="entry name" value="Single_hybrid_motif"/>
</dbReference>
<protein>
    <recommendedName>
        <fullName evidence="5 11">Dihydrolipoyllysine-residue succinyltransferase component of 2-oxoglutarate dehydrogenase complex</fullName>
        <ecNumber evidence="4 11">2.3.1.61</ecNumber>
    </recommendedName>
    <alternativeName>
        <fullName evidence="11">2-oxoglutarate dehydrogenase complex component E2</fullName>
    </alternativeName>
</protein>
<keyword evidence="7 11" id="KW-0808">Transferase</keyword>
<evidence type="ECO:0000256" key="5">
    <source>
        <dbReference type="ARBA" id="ARBA00019511"/>
    </source>
</evidence>
<evidence type="ECO:0000256" key="2">
    <source>
        <dbReference type="ARBA" id="ARBA00005145"/>
    </source>
</evidence>
<accession>A0A3A1N8W5</accession>
<comment type="function">
    <text evidence="1 11">E2 component of the 2-oxoglutarate dehydrogenase (OGDH) complex which catalyzes the second step in the conversion of 2-oxoglutarate to succinyl-CoA and CO(2).</text>
</comment>
<dbReference type="SUPFAM" id="SSF51230">
    <property type="entry name" value="Single hybrid motif"/>
    <property type="match status" value="1"/>
</dbReference>
<evidence type="ECO:0000256" key="4">
    <source>
        <dbReference type="ARBA" id="ARBA00012945"/>
    </source>
</evidence>
<comment type="cofactor">
    <cofactor evidence="11">
        <name>(R)-lipoate</name>
        <dbReference type="ChEBI" id="CHEBI:83088"/>
    </cofactor>
    <text evidence="11">Binds 1 lipoyl cofactor covalently.</text>
</comment>
<keyword evidence="8 11" id="KW-0450">Lipoyl</keyword>
<feature type="region of interest" description="Disordered" evidence="12">
    <location>
        <begin position="78"/>
        <end position="174"/>
    </location>
</feature>
<dbReference type="Gene3D" id="4.10.320.10">
    <property type="entry name" value="E3-binding domain"/>
    <property type="match status" value="1"/>
</dbReference>
<evidence type="ECO:0000256" key="12">
    <source>
        <dbReference type="SAM" id="MobiDB-lite"/>
    </source>
</evidence>